<dbReference type="EMBL" id="JAERRG010000024">
    <property type="protein sequence ID" value="MBL1118657.1"/>
    <property type="molecule type" value="Genomic_DNA"/>
</dbReference>
<dbReference type="PROSITE" id="PS52004">
    <property type="entry name" value="KS3_2"/>
    <property type="match status" value="1"/>
</dbReference>
<reference evidence="8 9" key="1">
    <citation type="submission" date="2021-01" db="EMBL/GenBank/DDBJ databases">
        <title>WGS of actinomycetes isolated from Thailand.</title>
        <authorList>
            <person name="Thawai C."/>
        </authorList>
    </citation>
    <scope>NUCLEOTIDE SEQUENCE [LARGE SCALE GENOMIC DNA]</scope>
    <source>
        <strain evidence="8 9">CA3R110</strain>
    </source>
</reference>
<dbReference type="PANTHER" id="PTHR43775:SF37">
    <property type="entry name" value="SI:DKEY-61P9.11"/>
    <property type="match status" value="1"/>
</dbReference>
<dbReference type="SMART" id="SM00825">
    <property type="entry name" value="PKS_KS"/>
    <property type="match status" value="1"/>
</dbReference>
<dbReference type="Pfam" id="PF02801">
    <property type="entry name" value="Ketoacyl-synt_C"/>
    <property type="match status" value="1"/>
</dbReference>
<dbReference type="InterPro" id="IPR018201">
    <property type="entry name" value="Ketoacyl_synth_AS"/>
</dbReference>
<keyword evidence="4" id="KW-0012">Acyltransferase</keyword>
<evidence type="ECO:0000313" key="9">
    <source>
        <dbReference type="Proteomes" id="UP000621510"/>
    </source>
</evidence>
<comment type="caution">
    <text evidence="8">The sequence shown here is derived from an EMBL/GenBank/DDBJ whole genome shotgun (WGS) entry which is preliminary data.</text>
</comment>
<dbReference type="InterPro" id="IPR014030">
    <property type="entry name" value="Ketoacyl_synth_N"/>
</dbReference>
<keyword evidence="1" id="KW-0596">Phosphopantetheine</keyword>
<evidence type="ECO:0000256" key="4">
    <source>
        <dbReference type="ARBA" id="ARBA00023315"/>
    </source>
</evidence>
<evidence type="ECO:0000256" key="5">
    <source>
        <dbReference type="RuleBase" id="RU003694"/>
    </source>
</evidence>
<evidence type="ECO:0000256" key="6">
    <source>
        <dbReference type="SAM" id="MobiDB-lite"/>
    </source>
</evidence>
<evidence type="ECO:0000256" key="3">
    <source>
        <dbReference type="ARBA" id="ARBA00022679"/>
    </source>
</evidence>
<keyword evidence="3 5" id="KW-0808">Transferase</keyword>
<dbReference type="Gene3D" id="3.40.47.10">
    <property type="match status" value="1"/>
</dbReference>
<organism evidence="8 9">
    <name type="scientific">Streptomyces endocoffeicus</name>
    <dbReference type="NCBI Taxonomy" id="2898945"/>
    <lineage>
        <taxon>Bacteria</taxon>
        <taxon>Bacillati</taxon>
        <taxon>Actinomycetota</taxon>
        <taxon>Actinomycetes</taxon>
        <taxon>Kitasatosporales</taxon>
        <taxon>Streptomycetaceae</taxon>
        <taxon>Streptomyces</taxon>
    </lineage>
</organism>
<dbReference type="InterPro" id="IPR020841">
    <property type="entry name" value="PKS_Beta-ketoAc_synthase_dom"/>
</dbReference>
<dbReference type="PROSITE" id="PS00606">
    <property type="entry name" value="KS3_1"/>
    <property type="match status" value="1"/>
</dbReference>
<dbReference type="CDD" id="cd00833">
    <property type="entry name" value="PKS"/>
    <property type="match status" value="1"/>
</dbReference>
<keyword evidence="9" id="KW-1185">Reference proteome</keyword>
<evidence type="ECO:0000259" key="7">
    <source>
        <dbReference type="PROSITE" id="PS52004"/>
    </source>
</evidence>
<dbReference type="SUPFAM" id="SSF53901">
    <property type="entry name" value="Thiolase-like"/>
    <property type="match status" value="1"/>
</dbReference>
<dbReference type="Proteomes" id="UP000621510">
    <property type="component" value="Unassembled WGS sequence"/>
</dbReference>
<dbReference type="InterPro" id="IPR050091">
    <property type="entry name" value="PKS_NRPS_Biosynth_Enz"/>
</dbReference>
<evidence type="ECO:0000256" key="1">
    <source>
        <dbReference type="ARBA" id="ARBA00022450"/>
    </source>
</evidence>
<gene>
    <name evidence="8" type="ORF">JK364_40760</name>
</gene>
<proteinExistence type="inferred from homology"/>
<keyword evidence="2" id="KW-0597">Phosphoprotein</keyword>
<dbReference type="Pfam" id="PF00109">
    <property type="entry name" value="ketoacyl-synt"/>
    <property type="match status" value="1"/>
</dbReference>
<protein>
    <submittedName>
        <fullName evidence="8">Polyketide synthase</fullName>
    </submittedName>
</protein>
<feature type="region of interest" description="Disordered" evidence="6">
    <location>
        <begin position="485"/>
        <end position="511"/>
    </location>
</feature>
<dbReference type="PANTHER" id="PTHR43775">
    <property type="entry name" value="FATTY ACID SYNTHASE"/>
    <property type="match status" value="1"/>
</dbReference>
<evidence type="ECO:0000256" key="2">
    <source>
        <dbReference type="ARBA" id="ARBA00022553"/>
    </source>
</evidence>
<dbReference type="InterPro" id="IPR016039">
    <property type="entry name" value="Thiolase-like"/>
</dbReference>
<sequence>MSSTQKFAIVGINCRLPGARDVGEYWSNLKAGTDSITTWSLEELIDAGIDPEMAKNPAYVKARPQFADVEKFDACFFRFTPREAEIRDPQHRLFPESVYTALEDVGYDPFSVPGRVGVFAGSAPNAYEPQNVRHHQERVQALGQMTVSIGNTNDYVAPTVSYKLGLTGPSVNVVTACSSSLVAVHMACRSLMNGECETAVAGGVEVEPPVVSGYWSAEGGIYSKSGHCRPFDHEADGTIFGTGVGTVVLRRLQDAVRDNDNVYAVILGSAVNNDAADRAGFTAPSNSGQRALMEAGFADADAGPSIIDYIEAHGTGTIVGGQIEVTAHGETFAAHGVTPESRSLAGSVKGNIGHMGPVAGVDPRSVQRAADLADRPGACRVTLRGALSARVARPSRYEAPKPAPRRSVCTPDRVRAARISPYVSPVTCRLRSMHVCTEKITDAYQMLRPERDVPHVSCGTPAVRLNRACALAGCCRPLAAARGLRPGSRRPCQSPPVSSGPLAVRNRRRNI</sequence>
<dbReference type="InterPro" id="IPR014031">
    <property type="entry name" value="Ketoacyl_synth_C"/>
</dbReference>
<evidence type="ECO:0000313" key="8">
    <source>
        <dbReference type="EMBL" id="MBL1118657.1"/>
    </source>
</evidence>
<name>A0ABS1Q395_9ACTN</name>
<dbReference type="RefSeq" id="WP_201856469.1">
    <property type="nucleotide sequence ID" value="NZ_JAERRG010000024.1"/>
</dbReference>
<accession>A0ABS1Q395</accession>
<feature type="domain" description="Ketosynthase family 3 (KS3)" evidence="7">
    <location>
        <begin position="4"/>
        <end position="394"/>
    </location>
</feature>
<comment type="similarity">
    <text evidence="5">Belongs to the thiolase-like superfamily. Beta-ketoacyl-ACP synthases family.</text>
</comment>